<dbReference type="UniPathway" id="UPA00070"/>
<dbReference type="InterPro" id="IPR013785">
    <property type="entry name" value="Aldolase_TIM"/>
</dbReference>
<dbReference type="InterPro" id="IPR050074">
    <property type="entry name" value="DHO_dehydrogenase"/>
</dbReference>
<dbReference type="GO" id="GO:0005737">
    <property type="term" value="C:cytoplasm"/>
    <property type="evidence" value="ECO:0007669"/>
    <property type="project" value="UniProtKB-SubCell"/>
</dbReference>
<feature type="binding site" evidence="9">
    <location>
        <position position="31"/>
    </location>
    <ligand>
        <name>FMN</name>
        <dbReference type="ChEBI" id="CHEBI:58210"/>
    </ligand>
</feature>
<evidence type="ECO:0000256" key="2">
    <source>
        <dbReference type="ARBA" id="ARBA00004725"/>
    </source>
</evidence>
<evidence type="ECO:0000256" key="1">
    <source>
        <dbReference type="ARBA" id="ARBA00004496"/>
    </source>
</evidence>
<evidence type="ECO:0000256" key="9">
    <source>
        <dbReference type="HAMAP-Rule" id="MF_00224"/>
    </source>
</evidence>
<comment type="pathway">
    <text evidence="2 9">Pyrimidine metabolism; UMP biosynthesis via de novo pathway.</text>
</comment>
<keyword evidence="4 9" id="KW-0963">Cytoplasm</keyword>
<dbReference type="GO" id="GO:0044205">
    <property type="term" value="P:'de novo' UMP biosynthetic process"/>
    <property type="evidence" value="ECO:0007669"/>
    <property type="project" value="UniProtKB-UniRule"/>
</dbReference>
<gene>
    <name evidence="9" type="primary">pyrD</name>
    <name evidence="11" type="ORF">SAMN02745225_00525</name>
</gene>
<dbReference type="STRING" id="1121881.SAMN02745225_00525"/>
<keyword evidence="6 9" id="KW-0288">FMN</keyword>
<feature type="binding site" evidence="9">
    <location>
        <position position="138"/>
    </location>
    <ligand>
        <name>substrate</name>
    </ligand>
</feature>
<keyword evidence="8 9" id="KW-0560">Oxidoreductase</keyword>
<reference evidence="12" key="1">
    <citation type="submission" date="2016-11" db="EMBL/GenBank/DDBJ databases">
        <authorList>
            <person name="Varghese N."/>
            <person name="Submissions S."/>
        </authorList>
    </citation>
    <scope>NUCLEOTIDE SEQUENCE [LARGE SCALE GENOMIC DNA]</scope>
    <source>
        <strain evidence="12">DSM 19514</strain>
    </source>
</reference>
<evidence type="ECO:0000256" key="6">
    <source>
        <dbReference type="ARBA" id="ARBA00022643"/>
    </source>
</evidence>
<evidence type="ECO:0000256" key="5">
    <source>
        <dbReference type="ARBA" id="ARBA00022630"/>
    </source>
</evidence>
<name>A0A1M4T6M9_9ACTN</name>
<dbReference type="SUPFAM" id="SSF51395">
    <property type="entry name" value="FMN-linked oxidoreductases"/>
    <property type="match status" value="1"/>
</dbReference>
<evidence type="ECO:0000313" key="12">
    <source>
        <dbReference type="Proteomes" id="UP000184295"/>
    </source>
</evidence>
<proteinExistence type="inferred from homology"/>
<evidence type="ECO:0000256" key="8">
    <source>
        <dbReference type="ARBA" id="ARBA00023002"/>
    </source>
</evidence>
<dbReference type="InterPro" id="IPR005720">
    <property type="entry name" value="Dihydroorotate_DH_cat"/>
</dbReference>
<comment type="catalytic activity">
    <reaction evidence="9">
        <text>(S)-dihydroorotate + A = orotate + AH2</text>
        <dbReference type="Rhea" id="RHEA:18073"/>
        <dbReference type="ChEBI" id="CHEBI:13193"/>
        <dbReference type="ChEBI" id="CHEBI:17499"/>
        <dbReference type="ChEBI" id="CHEBI:30839"/>
        <dbReference type="ChEBI" id="CHEBI:30864"/>
    </reaction>
</comment>
<dbReference type="InterPro" id="IPR012135">
    <property type="entry name" value="Dihydroorotate_DH_1_2"/>
</dbReference>
<dbReference type="GO" id="GO:0004152">
    <property type="term" value="F:dihydroorotate dehydrogenase activity"/>
    <property type="evidence" value="ECO:0007669"/>
    <property type="project" value="UniProtKB-UniRule"/>
</dbReference>
<dbReference type="GO" id="GO:0006207">
    <property type="term" value="P:'de novo' pyrimidine nucleobase biosynthetic process"/>
    <property type="evidence" value="ECO:0007669"/>
    <property type="project" value="InterPro"/>
</dbReference>
<comment type="cofactor">
    <cofactor evidence="9">
        <name>FMN</name>
        <dbReference type="ChEBI" id="CHEBI:58210"/>
    </cofactor>
    <text evidence="9">Binds 1 FMN per subunit.</text>
</comment>
<dbReference type="PANTHER" id="PTHR48109">
    <property type="entry name" value="DIHYDROOROTATE DEHYDROGENASE (QUINONE), MITOCHONDRIAL-RELATED"/>
    <property type="match status" value="1"/>
</dbReference>
<feature type="binding site" evidence="9">
    <location>
        <begin position="203"/>
        <end position="204"/>
    </location>
    <ligand>
        <name>substrate</name>
    </ligand>
</feature>
<dbReference type="AlphaFoldDB" id="A0A1M4T6M9"/>
<dbReference type="PANTHER" id="PTHR48109:SF1">
    <property type="entry name" value="DIHYDROOROTATE DEHYDROGENASE (FUMARATE)"/>
    <property type="match status" value="1"/>
</dbReference>
<dbReference type="Proteomes" id="UP000184295">
    <property type="component" value="Unassembled WGS sequence"/>
</dbReference>
<dbReference type="EMBL" id="FQUL01000004">
    <property type="protein sequence ID" value="SHE40136.1"/>
    <property type="molecule type" value="Genomic_DNA"/>
</dbReference>
<feature type="binding site" evidence="9">
    <location>
        <position position="138"/>
    </location>
    <ligand>
        <name>FMN</name>
        <dbReference type="ChEBI" id="CHEBI:58210"/>
    </ligand>
</feature>
<accession>A0A1M4T6M9</accession>
<dbReference type="Pfam" id="PF01180">
    <property type="entry name" value="DHO_dh"/>
    <property type="match status" value="1"/>
</dbReference>
<dbReference type="PROSITE" id="PS00912">
    <property type="entry name" value="DHODEHASE_2"/>
    <property type="match status" value="1"/>
</dbReference>
<keyword evidence="12" id="KW-1185">Reference proteome</keyword>
<dbReference type="RefSeq" id="WP_072788471.1">
    <property type="nucleotide sequence ID" value="NZ_FQUL01000004.1"/>
</dbReference>
<feature type="binding site" evidence="9">
    <location>
        <position position="176"/>
    </location>
    <ligand>
        <name>FMN</name>
        <dbReference type="ChEBI" id="CHEBI:58210"/>
    </ligand>
</feature>
<protein>
    <recommendedName>
        <fullName evidence="9">Dihydroorotate dehydrogenase</fullName>
        <shortName evidence="9">DHOD</shortName>
        <shortName evidence="9">DHODase</shortName>
        <shortName evidence="9">DHOdehase</shortName>
        <ecNumber evidence="9">1.3.-.-</ecNumber>
    </recommendedName>
</protein>
<feature type="binding site" evidence="9">
    <location>
        <begin position="255"/>
        <end position="256"/>
    </location>
    <ligand>
        <name>FMN</name>
        <dbReference type="ChEBI" id="CHEBI:58210"/>
    </ligand>
</feature>
<feature type="binding site" evidence="9">
    <location>
        <begin position="55"/>
        <end position="56"/>
    </location>
    <ligand>
        <name>FMN</name>
        <dbReference type="ChEBI" id="CHEBI:58210"/>
    </ligand>
</feature>
<sequence length="316" mass="33284">MKLLRRGSRSPIDLSTKVFGVEVVSPILSASGTSGYGAELAAFFDLSSIGAIVVKSLAHFAHGGNKAPRVGALSTGMINSVGLPGPGVRAWIQRYLPFLIEHRAKVVVSIWGRTQSDYAQAAQELEEVSEALTALEINVSCPNTERAGEMFGHDPRETKQIVEAVSAVTSLPIALKLSPNTDRYLEVACAAIEGGANTIVAANTYLGYAHEKGGTRSILGSDGGGVSGAGIRPVSLRIVRELRHALPDCDIVGVGGIYSAKDAVSYLLEGASAVEVGTASFFDPRSISKIQEDLKTMITRSGVGTLAEYLERLRAS</sequence>
<dbReference type="PIRSF" id="PIRSF000164">
    <property type="entry name" value="DHO_oxidase"/>
    <property type="match status" value="1"/>
</dbReference>
<dbReference type="EC" id="1.3.-.-" evidence="9"/>
<feature type="binding site" evidence="9">
    <location>
        <begin position="277"/>
        <end position="278"/>
    </location>
    <ligand>
        <name>FMN</name>
        <dbReference type="ChEBI" id="CHEBI:58210"/>
    </ligand>
</feature>
<comment type="caution">
    <text evidence="9">Lacks conserved residue(s) required for the propagation of feature annotation.</text>
</comment>
<dbReference type="InterPro" id="IPR024920">
    <property type="entry name" value="Dihydroorotate_DH_1"/>
</dbReference>
<organism evidence="11 12">
    <name type="scientific">Ferrithrix thermotolerans DSM 19514</name>
    <dbReference type="NCBI Taxonomy" id="1121881"/>
    <lineage>
        <taxon>Bacteria</taxon>
        <taxon>Bacillati</taxon>
        <taxon>Actinomycetota</taxon>
        <taxon>Acidimicrobiia</taxon>
        <taxon>Acidimicrobiales</taxon>
        <taxon>Acidimicrobiaceae</taxon>
        <taxon>Ferrithrix</taxon>
    </lineage>
</organism>
<dbReference type="InterPro" id="IPR001295">
    <property type="entry name" value="Dihydroorotate_DH_CS"/>
</dbReference>
<feature type="domain" description="Dihydroorotate dehydrogenase catalytic" evidence="10">
    <location>
        <begin position="14"/>
        <end position="297"/>
    </location>
</feature>
<feature type="binding site" evidence="9">
    <location>
        <position position="55"/>
    </location>
    <ligand>
        <name>substrate</name>
    </ligand>
</feature>
<feature type="active site" description="Nucleophile" evidence="9">
    <location>
        <position position="141"/>
    </location>
</feature>
<comment type="similarity">
    <text evidence="3 9">Belongs to the dihydroorotate dehydrogenase family. Type 1 subfamily.</text>
</comment>
<comment type="function">
    <text evidence="9">Catalyzes the conversion of dihydroorotate to orotate.</text>
</comment>
<feature type="binding site" evidence="9">
    <location>
        <begin position="79"/>
        <end position="83"/>
    </location>
    <ligand>
        <name>substrate</name>
    </ligand>
</feature>
<evidence type="ECO:0000259" key="10">
    <source>
        <dbReference type="Pfam" id="PF01180"/>
    </source>
</evidence>
<keyword evidence="5 9" id="KW-0285">Flavoprotein</keyword>
<dbReference type="HAMAP" id="MF_00224">
    <property type="entry name" value="DHO_dh_type1"/>
    <property type="match status" value="1"/>
</dbReference>
<dbReference type="NCBIfam" id="NF005574">
    <property type="entry name" value="PRK07259.1"/>
    <property type="match status" value="1"/>
</dbReference>
<comment type="subcellular location">
    <subcellularLocation>
        <location evidence="1 9">Cytoplasm</location>
    </subcellularLocation>
</comment>
<evidence type="ECO:0000256" key="3">
    <source>
        <dbReference type="ARBA" id="ARBA00008008"/>
    </source>
</evidence>
<dbReference type="Gene3D" id="3.20.20.70">
    <property type="entry name" value="Aldolase class I"/>
    <property type="match status" value="1"/>
</dbReference>
<feature type="binding site" evidence="9">
    <location>
        <position position="228"/>
    </location>
    <ligand>
        <name>FMN</name>
        <dbReference type="ChEBI" id="CHEBI:58210"/>
    </ligand>
</feature>
<keyword evidence="7 9" id="KW-0665">Pyrimidine biosynthesis</keyword>
<evidence type="ECO:0000256" key="7">
    <source>
        <dbReference type="ARBA" id="ARBA00022975"/>
    </source>
</evidence>
<dbReference type="OrthoDB" id="9794954at2"/>
<evidence type="ECO:0000313" key="11">
    <source>
        <dbReference type="EMBL" id="SHE40136.1"/>
    </source>
</evidence>
<evidence type="ECO:0000256" key="4">
    <source>
        <dbReference type="ARBA" id="ARBA00022490"/>
    </source>
</evidence>